<evidence type="ECO:0000313" key="6">
    <source>
        <dbReference type="Proteomes" id="UP000230184"/>
    </source>
</evidence>
<dbReference type="PANTHER" id="PTHR24095">
    <property type="entry name" value="ACETYL-COENZYME A SYNTHETASE"/>
    <property type="match status" value="1"/>
</dbReference>
<sequence>MLNYESTYAESIKNPELFWGNIAKELTWYKPWSKVLEWNYPYAKWFVGGQTNIVANALDRWMNTDVKNKTALIWISQEQTERKFTYGQLNEEVSKFANGLKSLGVKKGDKITIYLPRIPEQFIAMLACLKIGAIHSVVYSGFSADALKNRIEDAQAKIVICSNSYPYGKKIVESKKNVDEALKGNQTVENVIVVKRLTVDD</sequence>
<gene>
    <name evidence="5" type="ORF">COT02_02800</name>
</gene>
<evidence type="ECO:0000256" key="1">
    <source>
        <dbReference type="ARBA" id="ARBA00006432"/>
    </source>
</evidence>
<dbReference type="GO" id="GO:0006085">
    <property type="term" value="P:acetyl-CoA biosynthetic process"/>
    <property type="evidence" value="ECO:0007669"/>
    <property type="project" value="TreeGrafter"/>
</dbReference>
<dbReference type="Pfam" id="PF00501">
    <property type="entry name" value="AMP-binding"/>
    <property type="match status" value="1"/>
</dbReference>
<dbReference type="InterPro" id="IPR000873">
    <property type="entry name" value="AMP-dep_synth/lig_dom"/>
</dbReference>
<dbReference type="Proteomes" id="UP000230184">
    <property type="component" value="Unassembled WGS sequence"/>
</dbReference>
<dbReference type="GO" id="GO:0005829">
    <property type="term" value="C:cytosol"/>
    <property type="evidence" value="ECO:0007669"/>
    <property type="project" value="TreeGrafter"/>
</dbReference>
<dbReference type="InterPro" id="IPR042099">
    <property type="entry name" value="ANL_N_sf"/>
</dbReference>
<comment type="caution">
    <text evidence="5">The sequence shown here is derived from an EMBL/GenBank/DDBJ whole genome shotgun (WGS) entry which is preliminary data.</text>
</comment>
<dbReference type="PANTHER" id="PTHR24095:SF14">
    <property type="entry name" value="ACETYL-COENZYME A SYNTHETASE 1"/>
    <property type="match status" value="1"/>
</dbReference>
<dbReference type="Gene3D" id="3.40.50.12780">
    <property type="entry name" value="N-terminal domain of ligase-like"/>
    <property type="match status" value="1"/>
</dbReference>
<protein>
    <submittedName>
        <fullName evidence="5">Acetyl-coenzyme A synthetase</fullName>
    </submittedName>
</protein>
<name>A0A2M6YU64_9BACT</name>
<dbReference type="SUPFAM" id="SSF56801">
    <property type="entry name" value="Acetyl-CoA synthetase-like"/>
    <property type="match status" value="1"/>
</dbReference>
<reference evidence="6" key="1">
    <citation type="submission" date="2017-09" db="EMBL/GenBank/DDBJ databases">
        <title>Depth-based differentiation of microbial function through sediment-hosted aquifers and enrichment of novel symbionts in the deep terrestrial subsurface.</title>
        <authorList>
            <person name="Probst A.J."/>
            <person name="Ladd B."/>
            <person name="Jarett J.K."/>
            <person name="Geller-Mcgrath D.E."/>
            <person name="Sieber C.M.K."/>
            <person name="Emerson J.B."/>
            <person name="Anantharaman K."/>
            <person name="Thomas B.C."/>
            <person name="Malmstrom R."/>
            <person name="Stieglmeier M."/>
            <person name="Klingl A."/>
            <person name="Woyke T."/>
            <person name="Ryan C.M."/>
            <person name="Banfield J.F."/>
        </authorList>
    </citation>
    <scope>NUCLEOTIDE SEQUENCE [LARGE SCALE GENOMIC DNA]</scope>
</reference>
<feature type="domain" description="Acetyl-coenzyme A synthetase N-terminal" evidence="4">
    <location>
        <begin position="4"/>
        <end position="57"/>
    </location>
</feature>
<dbReference type="AlphaFoldDB" id="A0A2M6YU64"/>
<evidence type="ECO:0000259" key="4">
    <source>
        <dbReference type="Pfam" id="PF16177"/>
    </source>
</evidence>
<proteinExistence type="inferred from homology"/>
<evidence type="ECO:0000256" key="2">
    <source>
        <dbReference type="ARBA" id="ARBA00022990"/>
    </source>
</evidence>
<keyword evidence="2" id="KW-0007">Acetylation</keyword>
<dbReference type="Pfam" id="PF16177">
    <property type="entry name" value="ACAS_N"/>
    <property type="match status" value="1"/>
</dbReference>
<feature type="non-terminal residue" evidence="5">
    <location>
        <position position="201"/>
    </location>
</feature>
<feature type="domain" description="AMP-dependent synthetase/ligase" evidence="3">
    <location>
        <begin position="65"/>
        <end position="198"/>
    </location>
</feature>
<organism evidence="5 6">
    <name type="scientific">Candidatus Roizmanbacteria bacterium CG07_land_8_20_14_0_80_34_15</name>
    <dbReference type="NCBI Taxonomy" id="1974849"/>
    <lineage>
        <taxon>Bacteria</taxon>
        <taxon>Candidatus Roizmaniibacteriota</taxon>
    </lineage>
</organism>
<evidence type="ECO:0000259" key="3">
    <source>
        <dbReference type="Pfam" id="PF00501"/>
    </source>
</evidence>
<dbReference type="InterPro" id="IPR032387">
    <property type="entry name" value="ACAS_N"/>
</dbReference>
<dbReference type="GO" id="GO:0003987">
    <property type="term" value="F:acetate-CoA ligase activity"/>
    <property type="evidence" value="ECO:0007669"/>
    <property type="project" value="TreeGrafter"/>
</dbReference>
<accession>A0A2M6YU64</accession>
<comment type="similarity">
    <text evidence="1">Belongs to the ATP-dependent AMP-binding enzyme family.</text>
</comment>
<evidence type="ECO:0000313" key="5">
    <source>
        <dbReference type="EMBL" id="PIU37064.1"/>
    </source>
</evidence>
<dbReference type="EMBL" id="PEWY01000077">
    <property type="protein sequence ID" value="PIU37064.1"/>
    <property type="molecule type" value="Genomic_DNA"/>
</dbReference>